<evidence type="ECO:0000313" key="2">
    <source>
        <dbReference type="EMBL" id="KAK9665869.1"/>
    </source>
</evidence>
<feature type="compositionally biased region" description="Polar residues" evidence="1">
    <location>
        <begin position="78"/>
        <end position="90"/>
    </location>
</feature>
<accession>A0AAW1GQP5</accession>
<evidence type="ECO:0000313" key="3">
    <source>
        <dbReference type="Proteomes" id="UP001443914"/>
    </source>
</evidence>
<reference evidence="2" key="1">
    <citation type="submission" date="2024-03" db="EMBL/GenBank/DDBJ databases">
        <title>WGS assembly of Saponaria officinalis var. Norfolk2.</title>
        <authorList>
            <person name="Jenkins J."/>
            <person name="Shu S."/>
            <person name="Grimwood J."/>
            <person name="Barry K."/>
            <person name="Goodstein D."/>
            <person name="Schmutz J."/>
            <person name="Leebens-Mack J."/>
            <person name="Osbourn A."/>
        </authorList>
    </citation>
    <scope>NUCLEOTIDE SEQUENCE [LARGE SCALE GENOMIC DNA]</scope>
    <source>
        <strain evidence="2">JIC</strain>
    </source>
</reference>
<sequence length="104" mass="11343">MDPVLIRALEDEPPLASSIIASINLRKPSPSPPAPAPPLAPAQLSPRRPHASGARKPPPPRRPHASEARKPPLLSGPTWPQTKNRRLTSITCLEKSFKRSELED</sequence>
<protein>
    <submittedName>
        <fullName evidence="2">Uncharacterized protein</fullName>
    </submittedName>
</protein>
<feature type="region of interest" description="Disordered" evidence="1">
    <location>
        <begin position="25"/>
        <end position="90"/>
    </location>
</feature>
<evidence type="ECO:0000256" key="1">
    <source>
        <dbReference type="SAM" id="MobiDB-lite"/>
    </source>
</evidence>
<gene>
    <name evidence="2" type="ORF">RND81_14G141900</name>
</gene>
<dbReference type="Proteomes" id="UP001443914">
    <property type="component" value="Unassembled WGS sequence"/>
</dbReference>
<dbReference type="EMBL" id="JBDFQZ010000014">
    <property type="protein sequence ID" value="KAK9665869.1"/>
    <property type="molecule type" value="Genomic_DNA"/>
</dbReference>
<feature type="compositionally biased region" description="Pro residues" evidence="1">
    <location>
        <begin position="29"/>
        <end position="40"/>
    </location>
</feature>
<proteinExistence type="predicted"/>
<dbReference type="AlphaFoldDB" id="A0AAW1GQP5"/>
<organism evidence="2 3">
    <name type="scientific">Saponaria officinalis</name>
    <name type="common">Common soapwort</name>
    <name type="synonym">Lychnis saponaria</name>
    <dbReference type="NCBI Taxonomy" id="3572"/>
    <lineage>
        <taxon>Eukaryota</taxon>
        <taxon>Viridiplantae</taxon>
        <taxon>Streptophyta</taxon>
        <taxon>Embryophyta</taxon>
        <taxon>Tracheophyta</taxon>
        <taxon>Spermatophyta</taxon>
        <taxon>Magnoliopsida</taxon>
        <taxon>eudicotyledons</taxon>
        <taxon>Gunneridae</taxon>
        <taxon>Pentapetalae</taxon>
        <taxon>Caryophyllales</taxon>
        <taxon>Caryophyllaceae</taxon>
        <taxon>Caryophylleae</taxon>
        <taxon>Saponaria</taxon>
    </lineage>
</organism>
<comment type="caution">
    <text evidence="2">The sequence shown here is derived from an EMBL/GenBank/DDBJ whole genome shotgun (WGS) entry which is preliminary data.</text>
</comment>
<name>A0AAW1GQP5_SAPOF</name>
<keyword evidence="3" id="KW-1185">Reference proteome</keyword>